<dbReference type="NCBIfam" id="NF038013">
    <property type="entry name" value="AceTr_1"/>
    <property type="match status" value="1"/>
</dbReference>
<evidence type="ECO:0000256" key="6">
    <source>
        <dbReference type="SAM" id="Phobius"/>
    </source>
</evidence>
<proteinExistence type="inferred from homology"/>
<dbReference type="Pfam" id="PF01184">
    <property type="entry name" value="Gpr1_Fun34_YaaH"/>
    <property type="match status" value="1"/>
</dbReference>
<dbReference type="GO" id="GO:0071422">
    <property type="term" value="P:succinate transmembrane transport"/>
    <property type="evidence" value="ECO:0007669"/>
    <property type="project" value="TreeGrafter"/>
</dbReference>
<dbReference type="EMBL" id="PPXD01000005">
    <property type="protein sequence ID" value="POH69066.1"/>
    <property type="molecule type" value="Genomic_DNA"/>
</dbReference>
<evidence type="ECO:0000313" key="7">
    <source>
        <dbReference type="EMBL" id="POH69066.1"/>
    </source>
</evidence>
<feature type="transmembrane region" description="Helical" evidence="6">
    <location>
        <begin position="178"/>
        <end position="199"/>
    </location>
</feature>
<organism evidence="7 8">
    <name type="scientific">Cryobacterium zongtaii</name>
    <dbReference type="NCBI Taxonomy" id="1259217"/>
    <lineage>
        <taxon>Bacteria</taxon>
        <taxon>Bacillati</taxon>
        <taxon>Actinomycetota</taxon>
        <taxon>Actinomycetes</taxon>
        <taxon>Micrococcales</taxon>
        <taxon>Microbacteriaceae</taxon>
        <taxon>Cryobacterium</taxon>
    </lineage>
</organism>
<comment type="caution">
    <text evidence="7">The sequence shown here is derived from an EMBL/GenBank/DDBJ whole genome shotgun (WGS) entry which is preliminary data.</text>
</comment>
<accession>A0A2S3ZL47</accession>
<dbReference type="RefSeq" id="WP_103459629.1">
    <property type="nucleotide sequence ID" value="NZ_PPXD01000005.1"/>
</dbReference>
<keyword evidence="5 6" id="KW-0472">Membrane</keyword>
<keyword evidence="3 6" id="KW-0812">Transmembrane</keyword>
<evidence type="ECO:0000256" key="5">
    <source>
        <dbReference type="ARBA" id="ARBA00023136"/>
    </source>
</evidence>
<gene>
    <name evidence="7" type="ORF">C3B61_04040</name>
</gene>
<dbReference type="GO" id="GO:0005886">
    <property type="term" value="C:plasma membrane"/>
    <property type="evidence" value="ECO:0007669"/>
    <property type="project" value="TreeGrafter"/>
</dbReference>
<dbReference type="Proteomes" id="UP000237340">
    <property type="component" value="Unassembled WGS sequence"/>
</dbReference>
<feature type="transmembrane region" description="Helical" evidence="6">
    <location>
        <begin position="150"/>
        <end position="172"/>
    </location>
</feature>
<protein>
    <submittedName>
        <fullName evidence="7">Uncharacterized protein</fullName>
    </submittedName>
</protein>
<evidence type="ECO:0000256" key="1">
    <source>
        <dbReference type="ARBA" id="ARBA00004141"/>
    </source>
</evidence>
<reference evidence="7 8" key="1">
    <citation type="submission" date="2018-01" db="EMBL/GenBank/DDBJ databases">
        <title>Cryobacterium sp. nov., from glaciers in China.</title>
        <authorList>
            <person name="Liu Q."/>
            <person name="Xin Y.-H."/>
        </authorList>
    </citation>
    <scope>NUCLEOTIDE SEQUENCE [LARGE SCALE GENOMIC DNA]</scope>
    <source>
        <strain evidence="7 8">TMN-42</strain>
    </source>
</reference>
<evidence type="ECO:0000256" key="3">
    <source>
        <dbReference type="ARBA" id="ARBA00022692"/>
    </source>
</evidence>
<evidence type="ECO:0000256" key="2">
    <source>
        <dbReference type="ARBA" id="ARBA00005587"/>
    </source>
</evidence>
<dbReference type="AlphaFoldDB" id="A0A2S3ZL47"/>
<evidence type="ECO:0000256" key="4">
    <source>
        <dbReference type="ARBA" id="ARBA00022989"/>
    </source>
</evidence>
<dbReference type="InterPro" id="IPR047623">
    <property type="entry name" value="SatP"/>
</dbReference>
<comment type="similarity">
    <text evidence="2">Belongs to the acetate uptake transporter (AceTr) (TC 2.A.96) family.</text>
</comment>
<comment type="subcellular location">
    <subcellularLocation>
        <location evidence="1">Membrane</location>
        <topology evidence="1">Multi-pass membrane protein</topology>
    </subcellularLocation>
</comment>
<dbReference type="InterPro" id="IPR000791">
    <property type="entry name" value="Gpr1/Fun34/SatP-like"/>
</dbReference>
<keyword evidence="4 6" id="KW-1133">Transmembrane helix</keyword>
<dbReference type="GO" id="GO:0015360">
    <property type="term" value="F:acetate:proton symporter activity"/>
    <property type="evidence" value="ECO:0007669"/>
    <property type="project" value="TreeGrafter"/>
</dbReference>
<feature type="transmembrane region" description="Helical" evidence="6">
    <location>
        <begin position="92"/>
        <end position="111"/>
    </location>
</feature>
<feature type="transmembrane region" description="Helical" evidence="6">
    <location>
        <begin position="123"/>
        <end position="143"/>
    </location>
</feature>
<keyword evidence="8" id="KW-1185">Reference proteome</keyword>
<name>A0A2S3ZL47_9MICO</name>
<dbReference type="PANTHER" id="PTHR30178">
    <property type="entry name" value="INNER MEMBRANE PROTEIN YAAH"/>
    <property type="match status" value="1"/>
</dbReference>
<dbReference type="PANTHER" id="PTHR30178:SF3">
    <property type="entry name" value="SUCCINATE-ACETATE_PROTON SYMPORTER SATP"/>
    <property type="match status" value="1"/>
</dbReference>
<sequence length="214" mass="21962">MNQINTTYPEAPAVSATAPAAPVSAAPAAPSHGPLADPGALGLGAFALTTFVLSMSNTGIVPSSVAVLGLALFYGGIAQVIAGIWELRNGNTFGATAFTSFGAFWLAFWYLESTGGNVEAGAAGMGTFLLAWAIFTLYMTVAAKKTNGSIFIVFVALSITFVLLAIGAYTGITAIHQLGGWFGILTALLAWYGSFAVVYNSTAGRAVLPVWPAK</sequence>
<feature type="transmembrane region" description="Helical" evidence="6">
    <location>
        <begin position="60"/>
        <end position="85"/>
    </location>
</feature>
<evidence type="ECO:0000313" key="8">
    <source>
        <dbReference type="Proteomes" id="UP000237340"/>
    </source>
</evidence>